<feature type="compositionally biased region" description="Acidic residues" evidence="1">
    <location>
        <begin position="247"/>
        <end position="260"/>
    </location>
</feature>
<dbReference type="InterPro" id="IPR022793">
    <property type="entry name" value="Rrn10"/>
</dbReference>
<evidence type="ECO:0000256" key="1">
    <source>
        <dbReference type="SAM" id="MobiDB-lite"/>
    </source>
</evidence>
<feature type="region of interest" description="Disordered" evidence="1">
    <location>
        <begin position="247"/>
        <end position="352"/>
    </location>
</feature>
<dbReference type="RefSeq" id="XP_064850867.1">
    <property type="nucleotide sequence ID" value="XM_064994795.1"/>
</dbReference>
<dbReference type="Proteomes" id="UP001360560">
    <property type="component" value="Unassembled WGS sequence"/>
</dbReference>
<comment type="caution">
    <text evidence="2">The sequence shown here is derived from an EMBL/GenBank/DDBJ whole genome shotgun (WGS) entry which is preliminary data.</text>
</comment>
<dbReference type="PANTHER" id="PTHR28054">
    <property type="entry name" value="RNA POLYMERASE I-SPECIFIC TRANSCRIPTION INITIATION FACTOR RRN10"/>
    <property type="match status" value="1"/>
</dbReference>
<reference evidence="2 3" key="1">
    <citation type="journal article" date="2023" name="Elife">
        <title>Identification of key yeast species and microbe-microbe interactions impacting larval growth of Drosophila in the wild.</title>
        <authorList>
            <person name="Mure A."/>
            <person name="Sugiura Y."/>
            <person name="Maeda R."/>
            <person name="Honda K."/>
            <person name="Sakurai N."/>
            <person name="Takahashi Y."/>
            <person name="Watada M."/>
            <person name="Katoh T."/>
            <person name="Gotoh A."/>
            <person name="Gotoh Y."/>
            <person name="Taniguchi I."/>
            <person name="Nakamura K."/>
            <person name="Hayashi T."/>
            <person name="Katayama T."/>
            <person name="Uemura T."/>
            <person name="Hattori Y."/>
        </authorList>
    </citation>
    <scope>NUCLEOTIDE SEQUENCE [LARGE SCALE GENOMIC DNA]</scope>
    <source>
        <strain evidence="2 3">SC-9</strain>
    </source>
</reference>
<dbReference type="Pfam" id="PF05234">
    <property type="entry name" value="UAF_Rrn10"/>
    <property type="match status" value="1"/>
</dbReference>
<dbReference type="PANTHER" id="PTHR28054:SF1">
    <property type="entry name" value="RNA POLYMERASE I-SPECIFIC TRANSCRIPTION INITIATION FACTOR RRN10"/>
    <property type="match status" value="1"/>
</dbReference>
<dbReference type="GO" id="GO:0006360">
    <property type="term" value="P:transcription by RNA polymerase I"/>
    <property type="evidence" value="ECO:0007669"/>
    <property type="project" value="InterPro"/>
</dbReference>
<proteinExistence type="predicted"/>
<protein>
    <submittedName>
        <fullName evidence="2">Uncharacterized protein</fullName>
    </submittedName>
</protein>
<feature type="compositionally biased region" description="Low complexity" evidence="1">
    <location>
        <begin position="298"/>
        <end position="309"/>
    </location>
</feature>
<evidence type="ECO:0000313" key="2">
    <source>
        <dbReference type="EMBL" id="GMM33867.1"/>
    </source>
</evidence>
<dbReference type="EMBL" id="BTFZ01000002">
    <property type="protein sequence ID" value="GMM33867.1"/>
    <property type="molecule type" value="Genomic_DNA"/>
</dbReference>
<dbReference type="GeneID" id="90071846"/>
<accession>A0AAV5QGF3</accession>
<keyword evidence="3" id="KW-1185">Reference proteome</keyword>
<evidence type="ECO:0000313" key="3">
    <source>
        <dbReference type="Proteomes" id="UP001360560"/>
    </source>
</evidence>
<organism evidence="2 3">
    <name type="scientific">Saccharomycopsis crataegensis</name>
    <dbReference type="NCBI Taxonomy" id="43959"/>
    <lineage>
        <taxon>Eukaryota</taxon>
        <taxon>Fungi</taxon>
        <taxon>Dikarya</taxon>
        <taxon>Ascomycota</taxon>
        <taxon>Saccharomycotina</taxon>
        <taxon>Saccharomycetes</taxon>
        <taxon>Saccharomycopsidaceae</taxon>
        <taxon>Saccharomycopsis</taxon>
    </lineage>
</organism>
<sequence>MSTEKPPEEEQQSNKTDGPRIVRRGKRRIDPRYSTRNNDMTMRSYLPHPTVYDAVSGKITSRQQNRPFSPDEVLVRNQMKKFSNPQWEAPIPSPQLLQKMPDSGLLEALHYYVSAKFTLPEDKLPSSGSYLLNSMDETALIALGIVVEEWMKELVNGGPYCDEDELDEIRGVARRAGAVKRKGKNIGPQDRYMNILKAGVWERRDLYANTFLDYIDNTQYMKDKKKEESNDEPVINFDNPYAEDDIFEVPETKTEDEETGVENKKMKKTNKEKKKSNVKKEDDDFEVPEYVVRREARAAAAAASSSSKAMGKVSIKQEHEEIDVMSAPLKKKRKKSKTTKKLKKSKKAAGGF</sequence>
<feature type="compositionally biased region" description="Basic residues" evidence="1">
    <location>
        <begin position="329"/>
        <end position="352"/>
    </location>
</feature>
<feature type="region of interest" description="Disordered" evidence="1">
    <location>
        <begin position="1"/>
        <end position="44"/>
    </location>
</feature>
<gene>
    <name evidence="2" type="ORF">DASC09_011920</name>
</gene>
<dbReference type="AlphaFoldDB" id="A0AAV5QGF3"/>
<name>A0AAV5QGF3_9ASCO</name>
<feature type="compositionally biased region" description="Basic residues" evidence="1">
    <location>
        <begin position="265"/>
        <end position="277"/>
    </location>
</feature>